<dbReference type="RefSeq" id="WP_111750022.1">
    <property type="nucleotide sequence ID" value="NZ_PTPX01000013.1"/>
</dbReference>
<evidence type="ECO:0000313" key="3">
    <source>
        <dbReference type="Proteomes" id="UP000248689"/>
    </source>
</evidence>
<keyword evidence="1" id="KW-0812">Transmembrane</keyword>
<evidence type="ECO:0000313" key="2">
    <source>
        <dbReference type="EMBL" id="RAL18764.1"/>
    </source>
</evidence>
<keyword evidence="1" id="KW-0472">Membrane</keyword>
<dbReference type="EMBL" id="PTPX01000013">
    <property type="protein sequence ID" value="RAL18764.1"/>
    <property type="molecule type" value="Genomic_DNA"/>
</dbReference>
<name>A0A328C2N3_9PAST</name>
<sequence length="99" mass="11558">MNRIIKAESFISIMVVMLLFAIIYLSYSRWQGDQNKQTAFIFQQQQSLQLAENQIALIMANKPCENEIRQNNLTFKIECRSNELKVRFASGEIVLKKDL</sequence>
<evidence type="ECO:0008006" key="4">
    <source>
        <dbReference type="Google" id="ProtNLM"/>
    </source>
</evidence>
<organism evidence="2 3">
    <name type="scientific">Glaesserella australis</name>
    <dbReference type="NCBI Taxonomy" id="2094024"/>
    <lineage>
        <taxon>Bacteria</taxon>
        <taxon>Pseudomonadati</taxon>
        <taxon>Pseudomonadota</taxon>
        <taxon>Gammaproteobacteria</taxon>
        <taxon>Pasteurellales</taxon>
        <taxon>Pasteurellaceae</taxon>
        <taxon>Glaesserella</taxon>
    </lineage>
</organism>
<dbReference type="Pfam" id="PF17344">
    <property type="entry name" value="DUF5374"/>
    <property type="match status" value="1"/>
</dbReference>
<proteinExistence type="predicted"/>
<feature type="transmembrane region" description="Helical" evidence="1">
    <location>
        <begin position="7"/>
        <end position="27"/>
    </location>
</feature>
<keyword evidence="1" id="KW-1133">Transmembrane helix</keyword>
<accession>A0A328C2N3</accession>
<dbReference type="AlphaFoldDB" id="A0A328C2N3"/>
<dbReference type="OrthoDB" id="5690594at2"/>
<dbReference type="InterPro" id="IPR020511">
    <property type="entry name" value="Uncharacterised_HI0941"/>
</dbReference>
<comment type="caution">
    <text evidence="2">The sequence shown here is derived from an EMBL/GenBank/DDBJ whole genome shotgun (WGS) entry which is preliminary data.</text>
</comment>
<evidence type="ECO:0000256" key="1">
    <source>
        <dbReference type="SAM" id="Phobius"/>
    </source>
</evidence>
<protein>
    <recommendedName>
        <fullName evidence="4">DUF5374 domain-containing protein</fullName>
    </recommendedName>
</protein>
<dbReference type="Proteomes" id="UP000248689">
    <property type="component" value="Unassembled WGS sequence"/>
</dbReference>
<keyword evidence="3" id="KW-1185">Reference proteome</keyword>
<gene>
    <name evidence="2" type="ORF">C5N92_06425</name>
</gene>
<reference evidence="3" key="1">
    <citation type="submission" date="2018-02" db="EMBL/GenBank/DDBJ databases">
        <title>Glaesserella australis sp. nov., isolated from the lungs of pigs.</title>
        <authorList>
            <person name="Turni C."/>
            <person name="Christensen H."/>
        </authorList>
    </citation>
    <scope>NUCLEOTIDE SEQUENCE [LARGE SCALE GENOMIC DNA]</scope>
    <source>
        <strain evidence="3">HS4635</strain>
    </source>
</reference>